<sequence length="174" mass="19115">TAMKTFEEQTACVVEALFHDLLNEDGSDYRCLQADSGGSVQSAGESSSDFDPVIIASRLRQIGDQCNMDFERVSSQVVAEVLTGKVKDTLSCLALSLLFMEKFGAAVDSLSRSWSAQNPEMVYERAFLSVSVKLMMYVLEKVSAEVCRSQLITVINENTQVKNYIEACGGWVSV</sequence>
<feature type="non-terminal residue" evidence="1">
    <location>
        <position position="1"/>
    </location>
</feature>
<comment type="caution">
    <text evidence="1">The sequence shown here is derived from an EMBL/GenBank/DDBJ whole genome shotgun (WGS) entry which is preliminary data.</text>
</comment>
<dbReference type="SUPFAM" id="SSF56854">
    <property type="entry name" value="Bcl-2 inhibitors of programmed cell death"/>
    <property type="match status" value="1"/>
</dbReference>
<organism evidence="1 2">
    <name type="scientific">Chauna torquata</name>
    <name type="common">Southern screamer</name>
    <dbReference type="NCBI Taxonomy" id="30388"/>
    <lineage>
        <taxon>Eukaryota</taxon>
        <taxon>Metazoa</taxon>
        <taxon>Chordata</taxon>
        <taxon>Craniata</taxon>
        <taxon>Vertebrata</taxon>
        <taxon>Euteleostomi</taxon>
        <taxon>Archelosauria</taxon>
        <taxon>Archosauria</taxon>
        <taxon>Dinosauria</taxon>
        <taxon>Saurischia</taxon>
        <taxon>Theropoda</taxon>
        <taxon>Coelurosauria</taxon>
        <taxon>Aves</taxon>
        <taxon>Neognathae</taxon>
        <taxon>Galloanserae</taxon>
        <taxon>Anseriformes</taxon>
        <taxon>Anhimidae</taxon>
        <taxon>Chauna</taxon>
    </lineage>
</organism>
<dbReference type="GO" id="GO:0042981">
    <property type="term" value="P:regulation of apoptotic process"/>
    <property type="evidence" value="ECO:0007669"/>
    <property type="project" value="InterPro"/>
</dbReference>
<feature type="non-terminal residue" evidence="1">
    <location>
        <position position="174"/>
    </location>
</feature>
<dbReference type="AlphaFoldDB" id="A0A7L0K235"/>
<dbReference type="PANTHER" id="PTHR36466:SF1">
    <property type="entry name" value="BCL-2-LIKE PROTEIN 15"/>
    <property type="match status" value="1"/>
</dbReference>
<keyword evidence="2" id="KW-1185">Reference proteome</keyword>
<dbReference type="PANTHER" id="PTHR36466">
    <property type="entry name" value="BCL-2-LIKE PROTEIN 15"/>
    <property type="match status" value="1"/>
</dbReference>
<gene>
    <name evidence="1" type="primary">Bcl2l15</name>
    <name evidence="1" type="ORF">CHATOR_R01507</name>
</gene>
<dbReference type="Gene3D" id="1.10.437.10">
    <property type="entry name" value="Blc2-like"/>
    <property type="match status" value="1"/>
</dbReference>
<evidence type="ECO:0000313" key="2">
    <source>
        <dbReference type="Proteomes" id="UP000537522"/>
    </source>
</evidence>
<name>A0A7L0K235_CHATO</name>
<dbReference type="EMBL" id="VXAL01010021">
    <property type="protein sequence ID" value="NXK50420.1"/>
    <property type="molecule type" value="Genomic_DNA"/>
</dbReference>
<protein>
    <submittedName>
        <fullName evidence="1">B2L15 protein</fullName>
    </submittedName>
</protein>
<accession>A0A7L0K235</accession>
<dbReference type="InterPro" id="IPR033543">
    <property type="entry name" value="BCL2L15"/>
</dbReference>
<evidence type="ECO:0000313" key="1">
    <source>
        <dbReference type="EMBL" id="NXK50420.1"/>
    </source>
</evidence>
<dbReference type="Proteomes" id="UP000537522">
    <property type="component" value="Unassembled WGS sequence"/>
</dbReference>
<reference evidence="1 2" key="1">
    <citation type="submission" date="2019-09" db="EMBL/GenBank/DDBJ databases">
        <title>Bird 10,000 Genomes (B10K) Project - Family phase.</title>
        <authorList>
            <person name="Zhang G."/>
        </authorList>
    </citation>
    <scope>NUCLEOTIDE SEQUENCE [LARGE SCALE GENOMIC DNA]</scope>
    <source>
        <strain evidence="1">B10K-DU-011-36</strain>
        <tissue evidence="1">Muscle</tissue>
    </source>
</reference>
<proteinExistence type="predicted"/>
<dbReference type="InterPro" id="IPR036834">
    <property type="entry name" value="Bcl-2-like_sf"/>
</dbReference>